<accession>A0A6J7SCN7</accession>
<proteinExistence type="predicted"/>
<gene>
    <name evidence="1" type="ORF">UFOPK4173_01636</name>
</gene>
<dbReference type="EMBL" id="CAFBPW010000236">
    <property type="protein sequence ID" value="CAB5039104.1"/>
    <property type="molecule type" value="Genomic_DNA"/>
</dbReference>
<name>A0A6J7SCN7_9ZZZZ</name>
<reference evidence="1" key="1">
    <citation type="submission" date="2020-05" db="EMBL/GenBank/DDBJ databases">
        <authorList>
            <person name="Chiriac C."/>
            <person name="Salcher M."/>
            <person name="Ghai R."/>
            <person name="Kavagutti S V."/>
        </authorList>
    </citation>
    <scope>NUCLEOTIDE SEQUENCE</scope>
</reference>
<sequence>MRQSNAELLGLKHGAPLMPGLRDQSNALSGQIITECLERIQVGVWPEQMCVAVLNEFLESVLQRLAFGAKFGKPCCKYHGKFGLFGQDRLKHLYCRAYQDDCEVNFAGNLVDVVITSHAIHGVAIGIHWDDLCPASLPPGSNFAPHCIVWSSIIGGTNHHYSLRVKERIEIYIT</sequence>
<evidence type="ECO:0000313" key="1">
    <source>
        <dbReference type="EMBL" id="CAB5039104.1"/>
    </source>
</evidence>
<organism evidence="1">
    <name type="scientific">freshwater metagenome</name>
    <dbReference type="NCBI Taxonomy" id="449393"/>
    <lineage>
        <taxon>unclassified sequences</taxon>
        <taxon>metagenomes</taxon>
        <taxon>ecological metagenomes</taxon>
    </lineage>
</organism>
<protein>
    <submittedName>
        <fullName evidence="1">Unannotated protein</fullName>
    </submittedName>
</protein>
<dbReference type="AlphaFoldDB" id="A0A6J7SCN7"/>